<gene>
    <name evidence="3" type="ORF">GGR02_003068</name>
</gene>
<dbReference type="GO" id="GO:0070967">
    <property type="term" value="F:coenzyme F420 binding"/>
    <property type="evidence" value="ECO:0007669"/>
    <property type="project" value="TreeGrafter"/>
</dbReference>
<accession>A0A840DQG0</accession>
<dbReference type="GO" id="GO:0016627">
    <property type="term" value="F:oxidoreductase activity, acting on the CH-CH group of donors"/>
    <property type="evidence" value="ECO:0007669"/>
    <property type="project" value="TreeGrafter"/>
</dbReference>
<dbReference type="Pfam" id="PF01243">
    <property type="entry name" value="PNPOx_N"/>
    <property type="match status" value="1"/>
</dbReference>
<feature type="domain" description="Pyridoxamine 5'-phosphate oxidase N-terminal" evidence="2">
    <location>
        <begin position="12"/>
        <end position="107"/>
    </location>
</feature>
<sequence>MQKQLGLESKREKYLQFLNQCKTMVISTVDESGDPFISYAPFVIHEGHFYIFISKISEHFRYIEDNSYISVMMLADEKDSPNLFARERVRFKCTTECVGNDGKGDIFAKFEHIHGSALMRLLRTIDMYLFKLTPVAGRYVAGFGEAFEVNVQGTQFTHVVVERRSGGKI</sequence>
<dbReference type="PANTHER" id="PTHR35176:SF6">
    <property type="entry name" value="HEME OXYGENASE HI_0854-RELATED"/>
    <property type="match status" value="1"/>
</dbReference>
<keyword evidence="4" id="KW-1185">Reference proteome</keyword>
<dbReference type="SUPFAM" id="SSF50475">
    <property type="entry name" value="FMN-binding split barrel"/>
    <property type="match status" value="1"/>
</dbReference>
<protein>
    <recommendedName>
        <fullName evidence="2">Pyridoxamine 5'-phosphate oxidase N-terminal domain-containing protein</fullName>
    </recommendedName>
</protein>
<dbReference type="InterPro" id="IPR012349">
    <property type="entry name" value="Split_barrel_FMN-bd"/>
</dbReference>
<dbReference type="InterPro" id="IPR052019">
    <property type="entry name" value="F420H2_bilvrd_red/Heme_oxyg"/>
</dbReference>
<keyword evidence="1" id="KW-0560">Oxidoreductase</keyword>
<organism evidence="3 4">
    <name type="scientific">Anoxybacteroides voinovskiense</name>
    <dbReference type="NCBI Taxonomy" id="230470"/>
    <lineage>
        <taxon>Bacteria</taxon>
        <taxon>Bacillati</taxon>
        <taxon>Bacillota</taxon>
        <taxon>Bacilli</taxon>
        <taxon>Bacillales</taxon>
        <taxon>Anoxybacillaceae</taxon>
        <taxon>Anoxybacteroides</taxon>
    </lineage>
</organism>
<dbReference type="RefSeq" id="WP_183185750.1">
    <property type="nucleotide sequence ID" value="NZ_BMNP01000027.1"/>
</dbReference>
<dbReference type="PIRSF" id="PIRSF004633">
    <property type="entry name" value="UCP_PLP_oxd"/>
    <property type="match status" value="1"/>
</dbReference>
<dbReference type="InterPro" id="IPR011576">
    <property type="entry name" value="Pyridox_Oxase_N"/>
</dbReference>
<dbReference type="GO" id="GO:0005829">
    <property type="term" value="C:cytosol"/>
    <property type="evidence" value="ECO:0007669"/>
    <property type="project" value="TreeGrafter"/>
</dbReference>
<evidence type="ECO:0000259" key="2">
    <source>
        <dbReference type="Pfam" id="PF01243"/>
    </source>
</evidence>
<dbReference type="PANTHER" id="PTHR35176">
    <property type="entry name" value="HEME OXYGENASE HI_0854-RELATED"/>
    <property type="match status" value="1"/>
</dbReference>
<evidence type="ECO:0000313" key="4">
    <source>
        <dbReference type="Proteomes" id="UP000559598"/>
    </source>
</evidence>
<dbReference type="Proteomes" id="UP000559598">
    <property type="component" value="Unassembled WGS sequence"/>
</dbReference>
<comment type="caution">
    <text evidence="3">The sequence shown here is derived from an EMBL/GenBank/DDBJ whole genome shotgun (WGS) entry which is preliminary data.</text>
</comment>
<reference evidence="3 4" key="1">
    <citation type="submission" date="2020-08" db="EMBL/GenBank/DDBJ databases">
        <title>Genomic Encyclopedia of Type Strains, Phase IV (KMG-IV): sequencing the most valuable type-strain genomes for metagenomic binning, comparative biology and taxonomic classification.</title>
        <authorList>
            <person name="Goeker M."/>
        </authorList>
    </citation>
    <scope>NUCLEOTIDE SEQUENCE [LARGE SCALE GENOMIC DNA]</scope>
    <source>
        <strain evidence="3 4">DSM 17075</strain>
    </source>
</reference>
<dbReference type="AlphaFoldDB" id="A0A840DQG0"/>
<dbReference type="InterPro" id="IPR014419">
    <property type="entry name" value="HutZ"/>
</dbReference>
<proteinExistence type="predicted"/>
<dbReference type="Gene3D" id="2.30.110.10">
    <property type="entry name" value="Electron Transport, Fmn-binding Protein, Chain A"/>
    <property type="match status" value="1"/>
</dbReference>
<dbReference type="EMBL" id="JACIDE010000027">
    <property type="protein sequence ID" value="MBB4075250.1"/>
    <property type="molecule type" value="Genomic_DNA"/>
</dbReference>
<name>A0A840DQG0_9BACL</name>
<evidence type="ECO:0000256" key="1">
    <source>
        <dbReference type="ARBA" id="ARBA00023002"/>
    </source>
</evidence>
<evidence type="ECO:0000313" key="3">
    <source>
        <dbReference type="EMBL" id="MBB4075250.1"/>
    </source>
</evidence>